<protein>
    <submittedName>
        <fullName evidence="2">Uncharacterized protein</fullName>
    </submittedName>
</protein>
<evidence type="ECO:0000256" key="1">
    <source>
        <dbReference type="SAM" id="MobiDB-lite"/>
    </source>
</evidence>
<proteinExistence type="predicted"/>
<gene>
    <name evidence="2" type="ORF">EGYM00163_LOCUS1963</name>
</gene>
<feature type="region of interest" description="Disordered" evidence="1">
    <location>
        <begin position="1"/>
        <end position="34"/>
    </location>
</feature>
<accession>A0A7S4C9C4</accession>
<evidence type="ECO:0000313" key="2">
    <source>
        <dbReference type="EMBL" id="CAE0790849.1"/>
    </source>
</evidence>
<dbReference type="EMBL" id="HBJA01006129">
    <property type="protein sequence ID" value="CAE0790849.1"/>
    <property type="molecule type" value="Transcribed_RNA"/>
</dbReference>
<dbReference type="AlphaFoldDB" id="A0A7S4C9C4"/>
<sequence length="118" mass="12146">MQGLDGVAEGGSGPLVMLLDPTEAGPPQRAPTSGDCHLRVHGVELGACHAGAAGLRGRKRTRNADGRARKAVYAVAMVPLQASGPVGTARWTQPPAEWQRASVELVEVRGAGLCWAGA</sequence>
<name>A0A7S4C9C4_9EUGL</name>
<organism evidence="2">
    <name type="scientific">Eutreptiella gymnastica</name>
    <dbReference type="NCBI Taxonomy" id="73025"/>
    <lineage>
        <taxon>Eukaryota</taxon>
        <taxon>Discoba</taxon>
        <taxon>Euglenozoa</taxon>
        <taxon>Euglenida</taxon>
        <taxon>Spirocuta</taxon>
        <taxon>Euglenophyceae</taxon>
        <taxon>Eutreptiales</taxon>
        <taxon>Eutreptiaceae</taxon>
        <taxon>Eutreptiella</taxon>
    </lineage>
</organism>
<reference evidence="2" key="1">
    <citation type="submission" date="2021-01" db="EMBL/GenBank/DDBJ databases">
        <authorList>
            <person name="Corre E."/>
            <person name="Pelletier E."/>
            <person name="Niang G."/>
            <person name="Scheremetjew M."/>
            <person name="Finn R."/>
            <person name="Kale V."/>
            <person name="Holt S."/>
            <person name="Cochrane G."/>
            <person name="Meng A."/>
            <person name="Brown T."/>
            <person name="Cohen L."/>
        </authorList>
    </citation>
    <scope>NUCLEOTIDE SEQUENCE</scope>
    <source>
        <strain evidence="2">CCMP1594</strain>
    </source>
</reference>